<dbReference type="InterPro" id="IPR058627">
    <property type="entry name" value="MdtA-like_C"/>
</dbReference>
<dbReference type="SUPFAM" id="SSF111369">
    <property type="entry name" value="HlyD-like secretion proteins"/>
    <property type="match status" value="1"/>
</dbReference>
<evidence type="ECO:0000256" key="1">
    <source>
        <dbReference type="ARBA" id="ARBA00004196"/>
    </source>
</evidence>
<reference evidence="11 13" key="4">
    <citation type="submission" date="2024-07" db="EMBL/GenBank/DDBJ databases">
        <title>Genomic Encyclopedia of Type Strains, Phase V (KMG-V): Genome sequencing to study the core and pangenomes of soil and plant-associated prokaryotes.</title>
        <authorList>
            <person name="Whitman W."/>
        </authorList>
    </citation>
    <scope>NUCLEOTIDE SEQUENCE [LARGE SCALE GENOMIC DNA]</scope>
    <source>
        <strain evidence="11 13">USDA 152</strain>
    </source>
</reference>
<evidence type="ECO:0000256" key="4">
    <source>
        <dbReference type="ARBA" id="ARBA00023054"/>
    </source>
</evidence>
<evidence type="ECO:0000313" key="13">
    <source>
        <dbReference type="Proteomes" id="UP001565369"/>
    </source>
</evidence>
<evidence type="ECO:0000313" key="10">
    <source>
        <dbReference type="EMBL" id="AWL94697.1"/>
    </source>
</evidence>
<dbReference type="EMBL" id="JBGBZJ010000003">
    <property type="protein sequence ID" value="MEY9459426.1"/>
    <property type="molecule type" value="Genomic_DNA"/>
</dbReference>
<evidence type="ECO:0000256" key="2">
    <source>
        <dbReference type="ARBA" id="ARBA00009477"/>
    </source>
</evidence>
<keyword evidence="4 5" id="KW-0175">Coiled coil</keyword>
<evidence type="ECO:0000256" key="5">
    <source>
        <dbReference type="SAM" id="Coils"/>
    </source>
</evidence>
<feature type="domain" description="Multidrug resistance protein MdtA-like C-terminal permuted SH3" evidence="9">
    <location>
        <begin position="335"/>
        <end position="392"/>
    </location>
</feature>
<dbReference type="Gene3D" id="2.40.50.100">
    <property type="match status" value="2"/>
</dbReference>
<dbReference type="GO" id="GO:0030313">
    <property type="term" value="C:cell envelope"/>
    <property type="evidence" value="ECO:0007669"/>
    <property type="project" value="UniProtKB-SubCell"/>
</dbReference>
<reference evidence="10" key="3">
    <citation type="journal article" date="2018" name="Microbiol. Resour. Announc.">
        <title>Complete Genome Sequence of Bradyrhizobium ottawaense OO99(T), an Efficient Nitrogen-Fixing Symbiont of Soybean.</title>
        <authorList>
            <person name="Nguyen H.D.T."/>
            <person name="Cloutier S."/>
            <person name="Bromfield E.S.P."/>
        </authorList>
    </citation>
    <scope>NUCLEOTIDE SEQUENCE</scope>
    <source>
        <strain evidence="10">OO99</strain>
    </source>
</reference>
<dbReference type="InterPro" id="IPR030190">
    <property type="entry name" value="MacA_alpha-hairpin_sf"/>
</dbReference>
<feature type="domain" description="Multidrug resistance protein MdtA-like alpha-helical hairpin" evidence="7">
    <location>
        <begin position="112"/>
        <end position="188"/>
    </location>
</feature>
<dbReference type="Pfam" id="PF25967">
    <property type="entry name" value="RND-MFP_C"/>
    <property type="match status" value="1"/>
</dbReference>
<accession>A0A5H2Z7C7</accession>
<dbReference type="Proteomes" id="UP000215703">
    <property type="component" value="Chromosome"/>
</dbReference>
<feature type="region of interest" description="Disordered" evidence="6">
    <location>
        <begin position="386"/>
        <end position="411"/>
    </location>
</feature>
<evidence type="ECO:0000259" key="9">
    <source>
        <dbReference type="Pfam" id="PF25967"/>
    </source>
</evidence>
<dbReference type="InterPro" id="IPR058624">
    <property type="entry name" value="MdtA-like_HH"/>
</dbReference>
<protein>
    <submittedName>
        <fullName evidence="10">Efflux RND transporter periplasmic adaptor subunit</fullName>
    </submittedName>
    <submittedName>
        <fullName evidence="11">Macrolide-specific efflux system membrane fusion protein</fullName>
    </submittedName>
</protein>
<evidence type="ECO:0000313" key="12">
    <source>
        <dbReference type="Proteomes" id="UP000215703"/>
    </source>
</evidence>
<dbReference type="GO" id="GO:1990281">
    <property type="term" value="C:efflux pump complex"/>
    <property type="evidence" value="ECO:0007669"/>
    <property type="project" value="TreeGrafter"/>
</dbReference>
<feature type="coiled-coil region" evidence="5">
    <location>
        <begin position="105"/>
        <end position="177"/>
    </location>
</feature>
<comment type="similarity">
    <text evidence="2">Belongs to the membrane fusion protein (MFP) (TC 8.A.1) family.</text>
</comment>
<evidence type="ECO:0000259" key="8">
    <source>
        <dbReference type="Pfam" id="PF25917"/>
    </source>
</evidence>
<proteinExistence type="inferred from homology"/>
<dbReference type="KEGG" id="bot:CIT37_22950"/>
<comment type="subcellular location">
    <subcellularLocation>
        <location evidence="1">Cell envelope</location>
    </subcellularLocation>
</comment>
<dbReference type="Gene3D" id="6.10.140.1990">
    <property type="match status" value="1"/>
</dbReference>
<sequence length="411" mass="43425">MTEIITARRLKIAAAIIAVVATGVVAATRFPGTSSKAQSYITAPVTVSDLREEVLASGTLKPARLTAVGAQVSGRITALNVRVGDTVKAGDVIAQIDPVTRQNDLRSSEASLKNYRAQKVEKEAALVLAEANLARQQATLAQRATSRSDFDSADSTVRQTRAQIAALEALIVGAEASVETSRVNLEYTRITAPIDGTVLATVVQEGQTVNAVQSAPTIVVLGQLATMTVRAEISEADIVKVRPGQSLYFTILGDQDHRYEARLEQIEPAPESIKNDASFSSTTTSSTSSTSSSSSTSTAIYYIGVFNVPNKELSLRTYMTAEVHIVTGEAKRVKVIPALAVMRKSDGRSTVRTLAASGDIREREVKTGLNDRTIVEIKSGLDEGERVVTGEANEQTASRGMPGGPPGGGGP</sequence>
<dbReference type="InterPro" id="IPR058625">
    <property type="entry name" value="MdtA-like_BSH"/>
</dbReference>
<dbReference type="RefSeq" id="WP_028143727.1">
    <property type="nucleotide sequence ID" value="NZ_AP021854.1"/>
</dbReference>
<dbReference type="GO" id="GO:1990195">
    <property type="term" value="C:macrolide transmembrane transporter complex"/>
    <property type="evidence" value="ECO:0007669"/>
    <property type="project" value="InterPro"/>
</dbReference>
<evidence type="ECO:0000256" key="6">
    <source>
        <dbReference type="SAM" id="MobiDB-lite"/>
    </source>
</evidence>
<organism evidence="10 12">
    <name type="scientific">Bradyrhizobium ottawaense</name>
    <dbReference type="NCBI Taxonomy" id="931866"/>
    <lineage>
        <taxon>Bacteria</taxon>
        <taxon>Pseudomonadati</taxon>
        <taxon>Pseudomonadota</taxon>
        <taxon>Alphaproteobacteria</taxon>
        <taxon>Hyphomicrobiales</taxon>
        <taxon>Nitrobacteraceae</taxon>
        <taxon>Bradyrhizobium</taxon>
    </lineage>
</organism>
<feature type="domain" description="Multidrug resistance protein MdtA-like barrel-sandwich hybrid" evidence="8">
    <location>
        <begin position="67"/>
        <end position="220"/>
    </location>
</feature>
<gene>
    <name evidence="11" type="ORF">ABIG07_008374</name>
    <name evidence="10" type="ORF">CIT37_22950</name>
</gene>
<accession>A0A2U8PBF6</accession>
<keyword evidence="13" id="KW-1185">Reference proteome</keyword>
<evidence type="ECO:0000313" key="11">
    <source>
        <dbReference type="EMBL" id="MEY9459426.1"/>
    </source>
</evidence>
<dbReference type="Gene3D" id="2.40.420.20">
    <property type="match status" value="1"/>
</dbReference>
<dbReference type="PANTHER" id="PTHR30469:SF33">
    <property type="entry name" value="SLR1207 PROTEIN"/>
    <property type="match status" value="1"/>
</dbReference>
<dbReference type="GeneID" id="92965484"/>
<keyword evidence="3" id="KW-0813">Transport</keyword>
<dbReference type="GO" id="GO:0015562">
    <property type="term" value="F:efflux transmembrane transporter activity"/>
    <property type="evidence" value="ECO:0007669"/>
    <property type="project" value="TreeGrafter"/>
</dbReference>
<reference evidence="10 12" key="1">
    <citation type="journal article" date="2014" name="Int. J. Syst. Evol. Microbiol.">
        <title>Bradyrhizobium ottawaense sp. nov., a symbiotic nitrogen fixing bacterium from root nodules of soybeans in Canada.</title>
        <authorList>
            <person name="Yu X."/>
            <person name="Cloutier S."/>
            <person name="Tambong J.T."/>
            <person name="Bromfield E.S."/>
        </authorList>
    </citation>
    <scope>NUCLEOTIDE SEQUENCE [LARGE SCALE GENOMIC DNA]</scope>
    <source>
        <strain evidence="10 12">OO99</strain>
    </source>
</reference>
<evidence type="ECO:0000256" key="3">
    <source>
        <dbReference type="ARBA" id="ARBA00022448"/>
    </source>
</evidence>
<reference evidence="10 12" key="2">
    <citation type="journal article" date="2017" name="Syst. Appl. Microbiol.">
        <title>Soybeans inoculated with root zone soils of Canadian native legumes harbour diverse and novel Bradyrhizobium spp. that possess agricultural potential.</title>
        <authorList>
            <person name="Bromfield E.S.P."/>
            <person name="Cloutier S."/>
            <person name="Tambong J.T."/>
            <person name="Tran Thi T.V."/>
        </authorList>
    </citation>
    <scope>NUCLEOTIDE SEQUENCE [LARGE SCALE GENOMIC DNA]</scope>
    <source>
        <strain evidence="10 12">OO99</strain>
    </source>
</reference>
<dbReference type="EMBL" id="CP029425">
    <property type="protein sequence ID" value="AWL94697.1"/>
    <property type="molecule type" value="Genomic_DNA"/>
</dbReference>
<dbReference type="PANTHER" id="PTHR30469">
    <property type="entry name" value="MULTIDRUG RESISTANCE PROTEIN MDTA"/>
    <property type="match status" value="1"/>
</dbReference>
<dbReference type="Pfam" id="PF25876">
    <property type="entry name" value="HH_MFP_RND"/>
    <property type="match status" value="1"/>
</dbReference>
<dbReference type="Gene3D" id="2.40.30.170">
    <property type="match status" value="1"/>
</dbReference>
<dbReference type="InterPro" id="IPR006143">
    <property type="entry name" value="RND_pump_MFP"/>
</dbReference>
<dbReference type="GO" id="GO:0019898">
    <property type="term" value="C:extrinsic component of membrane"/>
    <property type="evidence" value="ECO:0007669"/>
    <property type="project" value="InterPro"/>
</dbReference>
<evidence type="ECO:0000259" key="7">
    <source>
        <dbReference type="Pfam" id="PF25876"/>
    </source>
</evidence>
<dbReference type="OrthoDB" id="9791520at2"/>
<feature type="region of interest" description="Disordered" evidence="6">
    <location>
        <begin position="270"/>
        <end position="295"/>
    </location>
</feature>
<dbReference type="NCBIfam" id="TIGR01730">
    <property type="entry name" value="RND_mfp"/>
    <property type="match status" value="1"/>
</dbReference>
<dbReference type="GO" id="GO:1990961">
    <property type="term" value="P:xenobiotic detoxification by transmembrane export across the plasma membrane"/>
    <property type="evidence" value="ECO:0007669"/>
    <property type="project" value="InterPro"/>
</dbReference>
<dbReference type="AlphaFoldDB" id="A0A2U8PBF6"/>
<dbReference type="Pfam" id="PF25917">
    <property type="entry name" value="BSH_RND"/>
    <property type="match status" value="1"/>
</dbReference>
<dbReference type="Proteomes" id="UP001565369">
    <property type="component" value="Unassembled WGS sequence"/>
</dbReference>
<feature type="compositionally biased region" description="Low complexity" evidence="6">
    <location>
        <begin position="280"/>
        <end position="295"/>
    </location>
</feature>
<name>A0A2U8PBF6_9BRAD</name>